<keyword evidence="3" id="KW-1185">Reference proteome</keyword>
<name>A0ABV7D777_9PROT</name>
<dbReference type="InterPro" id="IPR036390">
    <property type="entry name" value="WH_DNA-bd_sf"/>
</dbReference>
<dbReference type="Gene3D" id="1.10.10.10">
    <property type="entry name" value="Winged helix-like DNA-binding domain superfamily/Winged helix DNA-binding domain"/>
    <property type="match status" value="1"/>
</dbReference>
<dbReference type="RefSeq" id="WP_194213504.1">
    <property type="nucleotide sequence ID" value="NZ_CP061205.1"/>
</dbReference>
<sequence length="168" mass="19083">MSTKQKQPEHSIDGDQLSELELTLTVLWNSVRRWMSQRSNSSSINGLSDIDVFLLHLLVYRNRQLRGIDLAFALSIEDMHLVSYSLKKLARLGLTTSEKIGKEVFYSATDMGKEHYSDFQNDRKKFLEPAINFISHPDYDIQALNSFLRAISGAYEQAARSAASTKGH</sequence>
<evidence type="ECO:0000259" key="1">
    <source>
        <dbReference type="Pfam" id="PF13463"/>
    </source>
</evidence>
<protein>
    <submittedName>
        <fullName evidence="2">Winged helix DNA-binding protein</fullName>
    </submittedName>
</protein>
<dbReference type="Proteomes" id="UP001595444">
    <property type="component" value="Unassembled WGS sequence"/>
</dbReference>
<organism evidence="2 3">
    <name type="scientific">Kordiimonas pumila</name>
    <dbReference type="NCBI Taxonomy" id="2161677"/>
    <lineage>
        <taxon>Bacteria</taxon>
        <taxon>Pseudomonadati</taxon>
        <taxon>Pseudomonadota</taxon>
        <taxon>Alphaproteobacteria</taxon>
        <taxon>Kordiimonadales</taxon>
        <taxon>Kordiimonadaceae</taxon>
        <taxon>Kordiimonas</taxon>
    </lineage>
</organism>
<dbReference type="InterPro" id="IPR000835">
    <property type="entry name" value="HTH_MarR-typ"/>
</dbReference>
<dbReference type="GO" id="GO:0003677">
    <property type="term" value="F:DNA binding"/>
    <property type="evidence" value="ECO:0007669"/>
    <property type="project" value="UniProtKB-KW"/>
</dbReference>
<evidence type="ECO:0000313" key="3">
    <source>
        <dbReference type="Proteomes" id="UP001595444"/>
    </source>
</evidence>
<comment type="caution">
    <text evidence="2">The sequence shown here is derived from an EMBL/GenBank/DDBJ whole genome shotgun (WGS) entry which is preliminary data.</text>
</comment>
<dbReference type="SUPFAM" id="SSF46785">
    <property type="entry name" value="Winged helix' DNA-binding domain"/>
    <property type="match status" value="1"/>
</dbReference>
<proteinExistence type="predicted"/>
<accession>A0ABV7D777</accession>
<dbReference type="Pfam" id="PF13463">
    <property type="entry name" value="HTH_27"/>
    <property type="match status" value="1"/>
</dbReference>
<dbReference type="InterPro" id="IPR036388">
    <property type="entry name" value="WH-like_DNA-bd_sf"/>
</dbReference>
<dbReference type="EMBL" id="JBHRSL010000010">
    <property type="protein sequence ID" value="MFC3052858.1"/>
    <property type="molecule type" value="Genomic_DNA"/>
</dbReference>
<reference evidence="3" key="1">
    <citation type="journal article" date="2019" name="Int. J. Syst. Evol. Microbiol.">
        <title>The Global Catalogue of Microorganisms (GCM) 10K type strain sequencing project: providing services to taxonomists for standard genome sequencing and annotation.</title>
        <authorList>
            <consortium name="The Broad Institute Genomics Platform"/>
            <consortium name="The Broad Institute Genome Sequencing Center for Infectious Disease"/>
            <person name="Wu L."/>
            <person name="Ma J."/>
        </authorList>
    </citation>
    <scope>NUCLEOTIDE SEQUENCE [LARGE SCALE GENOMIC DNA]</scope>
    <source>
        <strain evidence="3">KCTC 62164</strain>
    </source>
</reference>
<feature type="domain" description="HTH marR-type" evidence="1">
    <location>
        <begin position="47"/>
        <end position="112"/>
    </location>
</feature>
<evidence type="ECO:0000313" key="2">
    <source>
        <dbReference type="EMBL" id="MFC3052858.1"/>
    </source>
</evidence>
<gene>
    <name evidence="2" type="ORF">ACFOKA_13165</name>
</gene>
<keyword evidence="2" id="KW-0238">DNA-binding</keyword>